<evidence type="ECO:0000259" key="7">
    <source>
        <dbReference type="Pfam" id="PF12706"/>
    </source>
</evidence>
<dbReference type="Proteomes" id="UP001214415">
    <property type="component" value="Chromosome 1"/>
</dbReference>
<evidence type="ECO:0000256" key="4">
    <source>
        <dbReference type="ARBA" id="ARBA00023054"/>
    </source>
</evidence>
<dbReference type="Pfam" id="PF12706">
    <property type="entry name" value="Lactamase_B_2"/>
    <property type="match status" value="1"/>
</dbReference>
<evidence type="ECO:0000313" key="10">
    <source>
        <dbReference type="EMBL" id="WFD21743.1"/>
    </source>
</evidence>
<evidence type="ECO:0000256" key="5">
    <source>
        <dbReference type="SAM" id="MobiDB-lite"/>
    </source>
</evidence>
<keyword evidence="2" id="KW-0813">Transport</keyword>
<evidence type="ECO:0000313" key="11">
    <source>
        <dbReference type="Proteomes" id="UP001214415"/>
    </source>
</evidence>
<accession>A0AAF0IYT8</accession>
<dbReference type="Pfam" id="PF20654">
    <property type="entry name" value="Sec3_C-term"/>
    <property type="match status" value="1"/>
</dbReference>
<feature type="domain" description="Exocyst complex component Sec3 PIP2-binding N-terminal" evidence="8">
    <location>
        <begin position="485"/>
        <end position="563"/>
    </location>
</feature>
<reference evidence="10" key="1">
    <citation type="submission" date="2023-03" db="EMBL/GenBank/DDBJ databases">
        <title>Mating type loci evolution in Malassezia.</title>
        <authorList>
            <person name="Coelho M.A."/>
        </authorList>
    </citation>
    <scope>NUCLEOTIDE SEQUENCE</scope>
    <source>
        <strain evidence="10">CBS 12830</strain>
    </source>
</reference>
<evidence type="ECO:0000256" key="1">
    <source>
        <dbReference type="ARBA" id="ARBA00006518"/>
    </source>
</evidence>
<feature type="compositionally biased region" description="Low complexity" evidence="5">
    <location>
        <begin position="669"/>
        <end position="679"/>
    </location>
</feature>
<feature type="compositionally biased region" description="Low complexity" evidence="5">
    <location>
        <begin position="687"/>
        <end position="704"/>
    </location>
</feature>
<evidence type="ECO:0000259" key="6">
    <source>
        <dbReference type="Pfam" id="PF09763"/>
    </source>
</evidence>
<feature type="domain" description="Exocyst complex component Sec3 C-terminal" evidence="9">
    <location>
        <begin position="1061"/>
        <end position="1417"/>
    </location>
</feature>
<evidence type="ECO:0000256" key="2">
    <source>
        <dbReference type="ARBA" id="ARBA00022448"/>
    </source>
</evidence>
<evidence type="ECO:0000259" key="8">
    <source>
        <dbReference type="Pfam" id="PF15277"/>
    </source>
</evidence>
<protein>
    <submittedName>
        <fullName evidence="10">Uncharacterized protein</fullName>
    </submittedName>
</protein>
<dbReference type="InterPro" id="IPR019160">
    <property type="entry name" value="Sec3_CC"/>
</dbReference>
<dbReference type="GO" id="GO:0000145">
    <property type="term" value="C:exocyst"/>
    <property type="evidence" value="ECO:0007669"/>
    <property type="project" value="InterPro"/>
</dbReference>
<sequence length="1443" mass="158092">MGVWHISTHAADAFAESPAHHGRHASAGALTFCNPWESAVKPSVTELMQGLQWGERTTPVSPEASQAPPSLMPVPMPVEKPDFAYDPRAARAATTWLGHASVLVQLPPVRGLSRPVRVLFDPIFSERCSPSSWWGPRRSYAAPCTVADLPTLDFVFISHNHYDHLDLPTIQQLWHHFSKTVHFFVPLKNKAWLLEQPLGLPADRITELDWWGEAQCMAQAAESDLRVVCTPAQHGSGRSLYDAGHTLWSSWVLEHRHQNDVFRVFFGGDSGFCLHRPDEELGEAPSYPTCPAFREIAQRIGAPDLSFLPVSVGATYAYLKSFDPLPDWLSPIPRIHEGLTGANHMTAADAVQVFQQMHEPRGTRPPLAIAIHWGTFTEGPADVIETAHRLQQACDHHGVTLVRHIDTLAAPTFALLHHGQSVAVAYNGVSRRTTLRLSAQTRRWGGMSDAFVAALRARVPDNEYISHIKIREYEETLQGSSAVSSHKTRYILLSASPSQRRAYVYKARRNANGSFSIGKEWDAVQARELCLEPPSWMVITFSRAYRWDVDPAHDPVPFLTNLALVVYKLTTSLPQIRGWTLSPEALADLDDAPAASTRAPTAQASASAAPVTPAPAATSIVRPVPATTVQVPAAARAPSPAPVSAPVSATVTTPAPTSAPVPAPPPTAPASAPVSRVTVPMPPPQVSAPASAQVSATSASPAQARPLLQRKLTRPAAAQAPSMVRSSTGAEDPALSQVEDMLEGFEWKGHKAATENRQAQVGTADVIEARLLEELAALDASGIHAMMEPDDRVKAVLQSLDDALLQLDRLDMSLSGFKMQLLALTEDIAFIEGQNRGLQVQMTNRQVLAQEMDVLLSTITIDRQAMRKLATTSLSTGSDATEMEAAAVSLYKSLLQARPDQQAQSHGTEVAAMAQYLAQAEALAREFNTRVVSEFEAVLSEAVQTQLEDPVLIQQASRDATLPSHERMEQSLGKLCGLCMYVKETTPDLFEQLRQTYVRSAAHCYGTEMQRAFQAASQQLYSHGTRRGTHDDCAPGQALQHILASLLPRVQAEQAFLVDLLQINDASFTFADYMDLDPYFRHRAAVTQPLAPQSPYEGMAWAVQQVFSGLVQEMDTFVAQARATNPWCIAGLLVETEQAQRHATAPSKGHALADVLEKVCGRLSAELSRLIDEQVRAAERTQVTVKKRGGLLPIVHAFPALSRRLETQMSHANGLEVRALVDRGYERLIRTILAAIQSLPPSEAGVDDDKGQLNHAVLLIENTYHLVVRLRPGSPPNAALAQAQAQAEALLERSRADYVNAVLRRPIGKIMDFGRGVEALLASMPANEVPLHHAYSKSTAKKLVRDHTAKDLRKGIEALSKRVQKHFDDDEPTTSMQVALERDEISHVLAQVWMACETQCVAEWERFGRLLRTCYPGSQLQPDVSAGEVRRLFQTLPPTLRRR</sequence>
<dbReference type="InterPro" id="IPR001279">
    <property type="entry name" value="Metallo-B-lactamas"/>
</dbReference>
<feature type="compositionally biased region" description="Low complexity" evidence="5">
    <location>
        <begin position="637"/>
        <end position="656"/>
    </location>
</feature>
<dbReference type="Pfam" id="PF15277">
    <property type="entry name" value="Sec3-PIP2_bind"/>
    <property type="match status" value="1"/>
</dbReference>
<dbReference type="EMBL" id="CP119900">
    <property type="protein sequence ID" value="WFD21743.1"/>
    <property type="molecule type" value="Genomic_DNA"/>
</dbReference>
<evidence type="ECO:0000256" key="3">
    <source>
        <dbReference type="ARBA" id="ARBA00022483"/>
    </source>
</evidence>
<dbReference type="InterPro" id="IPR036866">
    <property type="entry name" value="RibonucZ/Hydroxyglut_hydro"/>
</dbReference>
<comment type="similarity">
    <text evidence="1">Belongs to the SEC3 family.</text>
</comment>
<keyword evidence="4" id="KW-0175">Coiled coil</keyword>
<feature type="domain" description="Exocyst complex component Sec3 coiled-coil" evidence="6">
    <location>
        <begin position="764"/>
        <end position="895"/>
    </location>
</feature>
<dbReference type="Pfam" id="PF09763">
    <property type="entry name" value="Sec3_CC"/>
    <property type="match status" value="1"/>
</dbReference>
<dbReference type="GO" id="GO:0006893">
    <property type="term" value="P:Golgi to plasma membrane transport"/>
    <property type="evidence" value="ECO:0007669"/>
    <property type="project" value="TreeGrafter"/>
</dbReference>
<feature type="domain" description="Metallo-beta-lactamase" evidence="7">
    <location>
        <begin position="117"/>
        <end position="373"/>
    </location>
</feature>
<organism evidence="10 11">
    <name type="scientific">Malassezia equina</name>
    <dbReference type="NCBI Taxonomy" id="1381935"/>
    <lineage>
        <taxon>Eukaryota</taxon>
        <taxon>Fungi</taxon>
        <taxon>Dikarya</taxon>
        <taxon>Basidiomycota</taxon>
        <taxon>Ustilaginomycotina</taxon>
        <taxon>Malasseziomycetes</taxon>
        <taxon>Malasseziales</taxon>
        <taxon>Malasseziaceae</taxon>
        <taxon>Malassezia</taxon>
    </lineage>
</organism>
<dbReference type="InterPro" id="IPR048628">
    <property type="entry name" value="Sec3_C"/>
</dbReference>
<dbReference type="GO" id="GO:0006887">
    <property type="term" value="P:exocytosis"/>
    <property type="evidence" value="ECO:0007669"/>
    <property type="project" value="UniProtKB-KW"/>
</dbReference>
<dbReference type="PANTHER" id="PTHR16092">
    <property type="entry name" value="SEC3/SYNTAXIN-RELATED"/>
    <property type="match status" value="1"/>
</dbReference>
<keyword evidence="3" id="KW-0268">Exocytosis</keyword>
<dbReference type="InterPro" id="IPR028258">
    <property type="entry name" value="Sec3-PIP2_bind"/>
</dbReference>
<dbReference type="Gene3D" id="2.30.29.90">
    <property type="match status" value="1"/>
</dbReference>
<proteinExistence type="inferred from homology"/>
<evidence type="ECO:0000259" key="9">
    <source>
        <dbReference type="Pfam" id="PF20654"/>
    </source>
</evidence>
<gene>
    <name evidence="10" type="ORF">MEQU1_000398</name>
</gene>
<name>A0AAF0IYT8_9BASI</name>
<dbReference type="SUPFAM" id="SSF56281">
    <property type="entry name" value="Metallo-hydrolase/oxidoreductase"/>
    <property type="match status" value="1"/>
</dbReference>
<dbReference type="PANTHER" id="PTHR16092:SF14">
    <property type="entry name" value="EXOCYST COMPLEX COMPONENT 1 ISOFORM X1"/>
    <property type="match status" value="1"/>
</dbReference>
<feature type="compositionally biased region" description="Pro residues" evidence="5">
    <location>
        <begin position="657"/>
        <end position="668"/>
    </location>
</feature>
<feature type="region of interest" description="Disordered" evidence="5">
    <location>
        <begin position="637"/>
        <end position="733"/>
    </location>
</feature>
<dbReference type="Gene3D" id="3.60.15.10">
    <property type="entry name" value="Ribonuclease Z/Hydroxyacylglutathione hydrolase-like"/>
    <property type="match status" value="1"/>
</dbReference>
<keyword evidence="11" id="KW-1185">Reference proteome</keyword>
<dbReference type="GO" id="GO:0005886">
    <property type="term" value="C:plasma membrane"/>
    <property type="evidence" value="ECO:0007669"/>
    <property type="project" value="TreeGrafter"/>
</dbReference>
<dbReference type="GO" id="GO:0005546">
    <property type="term" value="F:phosphatidylinositol-4,5-bisphosphate binding"/>
    <property type="evidence" value="ECO:0007669"/>
    <property type="project" value="TreeGrafter"/>
</dbReference>